<accession>A0ABV9JH33</accession>
<dbReference type="Proteomes" id="UP001595987">
    <property type="component" value="Unassembled WGS sequence"/>
</dbReference>
<dbReference type="RefSeq" id="WP_244842780.1">
    <property type="nucleotide sequence ID" value="NZ_BOVQ01000005.1"/>
</dbReference>
<proteinExistence type="predicted"/>
<evidence type="ECO:0000313" key="1">
    <source>
        <dbReference type="EMBL" id="MFC4652639.1"/>
    </source>
</evidence>
<evidence type="ECO:0000313" key="2">
    <source>
        <dbReference type="Proteomes" id="UP001595987"/>
    </source>
</evidence>
<name>A0ABV9JH33_9LACT</name>
<protein>
    <submittedName>
        <fullName evidence="1">Phage head-tail adapter protein</fullName>
    </submittedName>
</protein>
<gene>
    <name evidence="1" type="ORF">ACFO26_06920</name>
</gene>
<reference evidence="2" key="1">
    <citation type="journal article" date="2019" name="Int. J. Syst. Evol. Microbiol.">
        <title>The Global Catalogue of Microorganisms (GCM) 10K type strain sequencing project: providing services to taxonomists for standard genome sequencing and annotation.</title>
        <authorList>
            <consortium name="The Broad Institute Genomics Platform"/>
            <consortium name="The Broad Institute Genome Sequencing Center for Infectious Disease"/>
            <person name="Wu L."/>
            <person name="Ma J."/>
        </authorList>
    </citation>
    <scope>NUCLEOTIDE SEQUENCE [LARGE SCALE GENOMIC DNA]</scope>
    <source>
        <strain evidence="2">CCUG 63287</strain>
    </source>
</reference>
<dbReference type="EMBL" id="JBHSGD010000005">
    <property type="protein sequence ID" value="MFC4652639.1"/>
    <property type="molecule type" value="Genomic_DNA"/>
</dbReference>
<comment type="caution">
    <text evidence="1">The sequence shown here is derived from an EMBL/GenBank/DDBJ whole genome shotgun (WGS) entry which is preliminary data.</text>
</comment>
<keyword evidence="2" id="KW-1185">Reference proteome</keyword>
<organism evidence="1 2">
    <name type="scientific">Lactococcus nasutitermitis</name>
    <dbReference type="NCBI Taxonomy" id="1652957"/>
    <lineage>
        <taxon>Bacteria</taxon>
        <taxon>Bacillati</taxon>
        <taxon>Bacillota</taxon>
        <taxon>Bacilli</taxon>
        <taxon>Lactobacillales</taxon>
        <taxon>Streptococcaceae</taxon>
        <taxon>Lactococcus</taxon>
    </lineage>
</organism>
<sequence length="126" mass="14111">MIKSEKMRQATNKTNNGTMRTPVTFYKVGADTSLDGRGGTLIPCFKTYADVYSPSNKDLTIMGEQNVKNGVTIKIRDPLSTYQPDNDHIVVIDDVRQTGKQWSILDIQPDFYDRSLLKIILGGVNL</sequence>